<gene>
    <name evidence="5" type="ORF">CLV72_107118</name>
</gene>
<name>A0A2T0PYH1_9ACTN</name>
<feature type="compositionally biased region" description="Basic and acidic residues" evidence="3">
    <location>
        <begin position="1"/>
        <end position="16"/>
    </location>
</feature>
<dbReference type="PANTHER" id="PTHR47572">
    <property type="entry name" value="LIPOPROTEIN-RELATED"/>
    <property type="match status" value="1"/>
</dbReference>
<evidence type="ECO:0000256" key="3">
    <source>
        <dbReference type="SAM" id="MobiDB-lite"/>
    </source>
</evidence>
<dbReference type="Pfam" id="PF08450">
    <property type="entry name" value="SGL"/>
    <property type="match status" value="1"/>
</dbReference>
<dbReference type="InterPro" id="IPR013658">
    <property type="entry name" value="SGL"/>
</dbReference>
<dbReference type="InterPro" id="IPR011042">
    <property type="entry name" value="6-blade_b-propeller_TolB-like"/>
</dbReference>
<dbReference type="OrthoDB" id="9768084at2"/>
<feature type="compositionally biased region" description="Basic residues" evidence="3">
    <location>
        <begin position="17"/>
        <end position="27"/>
    </location>
</feature>
<dbReference type="AlphaFoldDB" id="A0A2T0PYH1"/>
<dbReference type="PANTHER" id="PTHR47572:SF4">
    <property type="entry name" value="LACTONASE DRP35"/>
    <property type="match status" value="1"/>
</dbReference>
<dbReference type="InterPro" id="IPR051262">
    <property type="entry name" value="SMP-30/CGR1_Lactonase"/>
</dbReference>
<dbReference type="Proteomes" id="UP000237846">
    <property type="component" value="Unassembled WGS sequence"/>
</dbReference>
<dbReference type="Gene3D" id="2.120.10.30">
    <property type="entry name" value="TolB, C-terminal domain"/>
    <property type="match status" value="1"/>
</dbReference>
<organism evidence="5 6">
    <name type="scientific">Allonocardiopsis opalescens</name>
    <dbReference type="NCBI Taxonomy" id="1144618"/>
    <lineage>
        <taxon>Bacteria</taxon>
        <taxon>Bacillati</taxon>
        <taxon>Actinomycetota</taxon>
        <taxon>Actinomycetes</taxon>
        <taxon>Streptosporangiales</taxon>
        <taxon>Allonocardiopsis</taxon>
    </lineage>
</organism>
<keyword evidence="2" id="KW-0378">Hydrolase</keyword>
<dbReference type="SUPFAM" id="SSF63829">
    <property type="entry name" value="Calcium-dependent phosphotriesterase"/>
    <property type="match status" value="1"/>
</dbReference>
<feature type="region of interest" description="Disordered" evidence="3">
    <location>
        <begin position="1"/>
        <end position="29"/>
    </location>
</feature>
<dbReference type="EMBL" id="PVZC01000007">
    <property type="protein sequence ID" value="PRX96595.1"/>
    <property type="molecule type" value="Genomic_DNA"/>
</dbReference>
<comment type="similarity">
    <text evidence="1">Belongs to the SMP-30/CGR1 family.</text>
</comment>
<evidence type="ECO:0000256" key="2">
    <source>
        <dbReference type="ARBA" id="ARBA00022801"/>
    </source>
</evidence>
<proteinExistence type="inferred from homology"/>
<keyword evidence="6" id="KW-1185">Reference proteome</keyword>
<evidence type="ECO:0000313" key="5">
    <source>
        <dbReference type="EMBL" id="PRX96595.1"/>
    </source>
</evidence>
<reference evidence="5 6" key="1">
    <citation type="submission" date="2018-03" db="EMBL/GenBank/DDBJ databases">
        <title>Genomic Encyclopedia of Archaeal and Bacterial Type Strains, Phase II (KMG-II): from individual species to whole genera.</title>
        <authorList>
            <person name="Goeker M."/>
        </authorList>
    </citation>
    <scope>NUCLEOTIDE SEQUENCE [LARGE SCALE GENOMIC DNA]</scope>
    <source>
        <strain evidence="5 6">DSM 45601</strain>
    </source>
</reference>
<dbReference type="GO" id="GO:0016787">
    <property type="term" value="F:hydrolase activity"/>
    <property type="evidence" value="ECO:0007669"/>
    <property type="project" value="UniProtKB-KW"/>
</dbReference>
<comment type="caution">
    <text evidence="5">The sequence shown here is derived from an EMBL/GenBank/DDBJ whole genome shotgun (WGS) entry which is preliminary data.</text>
</comment>
<sequence>MRARWRAPEPGRDARPRRGGHARRAVRRAPASGPVALCAALLAGCAAEAAPAAGPVERLAERLAHVTSPHESTGMTLLEGPTLGPDGDLYLVDVTAPPGEPKVLRVDPGTGRVTPVYTDTTGAYTSAQFSPHDGRLYLTDILTGSILSITADGEDPATVFSGSVEGEPMAPDDLAFDQDGHLYVSDTTGHDSPTAEPAGRIVRIDRAGGEATVLADELPAPNGISFDEDFAGLWVSQYHGNRVDYLGLAEDGTAVASTHPAIHIDAGRGRVDSNAVDADGNVYQGFHGSPEIRVYDPRGTHLATITAPSTEGEPASATNLAIAPGSTDAYLTVSGPGGGFVYTFTALAPGIRQSNGG</sequence>
<protein>
    <submittedName>
        <fullName evidence="5">Gluconolactonase</fullName>
    </submittedName>
</protein>
<evidence type="ECO:0000313" key="6">
    <source>
        <dbReference type="Proteomes" id="UP000237846"/>
    </source>
</evidence>
<evidence type="ECO:0000259" key="4">
    <source>
        <dbReference type="Pfam" id="PF08450"/>
    </source>
</evidence>
<feature type="domain" description="SMP-30/Gluconolactonase/LRE-like region" evidence="4">
    <location>
        <begin position="79"/>
        <end position="314"/>
    </location>
</feature>
<accession>A0A2T0PYH1</accession>
<evidence type="ECO:0000256" key="1">
    <source>
        <dbReference type="ARBA" id="ARBA00008853"/>
    </source>
</evidence>